<dbReference type="EMBL" id="CH476608">
    <property type="protein sequence ID" value="EAU30077.1"/>
    <property type="molecule type" value="Genomic_DNA"/>
</dbReference>
<evidence type="ECO:0000256" key="6">
    <source>
        <dbReference type="ARBA" id="ARBA00023242"/>
    </source>
</evidence>
<reference evidence="10" key="1">
    <citation type="submission" date="2005-09" db="EMBL/GenBank/DDBJ databases">
        <title>Annotation of the Aspergillus terreus NIH2624 genome.</title>
        <authorList>
            <person name="Birren B.W."/>
            <person name="Lander E.S."/>
            <person name="Galagan J.E."/>
            <person name="Nusbaum C."/>
            <person name="Devon K."/>
            <person name="Henn M."/>
            <person name="Ma L.-J."/>
            <person name="Jaffe D.B."/>
            <person name="Butler J."/>
            <person name="Alvarez P."/>
            <person name="Gnerre S."/>
            <person name="Grabherr M."/>
            <person name="Kleber M."/>
            <person name="Mauceli E.W."/>
            <person name="Brockman W."/>
            <person name="Rounsley S."/>
            <person name="Young S.K."/>
            <person name="LaButti K."/>
            <person name="Pushparaj V."/>
            <person name="DeCaprio D."/>
            <person name="Crawford M."/>
            <person name="Koehrsen M."/>
            <person name="Engels R."/>
            <person name="Montgomery P."/>
            <person name="Pearson M."/>
            <person name="Howarth C."/>
            <person name="Larson L."/>
            <person name="Luoma S."/>
            <person name="White J."/>
            <person name="Alvarado L."/>
            <person name="Kodira C.D."/>
            <person name="Zeng Q."/>
            <person name="Oleary S."/>
            <person name="Yandava C."/>
            <person name="Denning D.W."/>
            <person name="Nierman W.C."/>
            <person name="Milne T."/>
            <person name="Madden K."/>
        </authorList>
    </citation>
    <scope>NUCLEOTIDE SEQUENCE [LARGE SCALE GENOMIC DNA]</scope>
    <source>
        <strain evidence="10">NIH 2624 / FGSC A1156</strain>
    </source>
</reference>
<dbReference type="HOGENOM" id="CLU_006926_3_1_1"/>
<dbReference type="Gene3D" id="4.10.240.10">
    <property type="entry name" value="Zn(2)-C6 fungal-type DNA-binding domain"/>
    <property type="match status" value="1"/>
</dbReference>
<evidence type="ECO:0000256" key="1">
    <source>
        <dbReference type="ARBA" id="ARBA00004123"/>
    </source>
</evidence>
<dbReference type="SUPFAM" id="SSF57701">
    <property type="entry name" value="Zn2/Cys6 DNA-binding domain"/>
    <property type="match status" value="1"/>
</dbReference>
<keyword evidence="2" id="KW-0479">Metal-binding</keyword>
<dbReference type="InterPro" id="IPR051711">
    <property type="entry name" value="Stress_Response_Reg"/>
</dbReference>
<keyword evidence="5" id="KW-0804">Transcription</keyword>
<dbReference type="GO" id="GO:0000981">
    <property type="term" value="F:DNA-binding transcription factor activity, RNA polymerase II-specific"/>
    <property type="evidence" value="ECO:0007669"/>
    <property type="project" value="InterPro"/>
</dbReference>
<accession>Q0C8U8</accession>
<evidence type="ECO:0000256" key="4">
    <source>
        <dbReference type="ARBA" id="ARBA00023125"/>
    </source>
</evidence>
<evidence type="ECO:0000256" key="7">
    <source>
        <dbReference type="SAM" id="MobiDB-lite"/>
    </source>
</evidence>
<dbReference type="InterPro" id="IPR001138">
    <property type="entry name" value="Zn2Cys6_DnaBD"/>
</dbReference>
<protein>
    <recommendedName>
        <fullName evidence="8">Zn(2)-C6 fungal-type domain-containing protein</fullName>
    </recommendedName>
</protein>
<dbReference type="OMA" id="CHIIAER"/>
<keyword evidence="4" id="KW-0238">DNA-binding</keyword>
<evidence type="ECO:0000256" key="3">
    <source>
        <dbReference type="ARBA" id="ARBA00023015"/>
    </source>
</evidence>
<dbReference type="Pfam" id="PF00172">
    <property type="entry name" value="Zn_clus"/>
    <property type="match status" value="1"/>
</dbReference>
<dbReference type="CDD" id="cd00067">
    <property type="entry name" value="GAL4"/>
    <property type="match status" value="1"/>
</dbReference>
<dbReference type="InterPro" id="IPR036864">
    <property type="entry name" value="Zn2-C6_fun-type_DNA-bd_sf"/>
</dbReference>
<dbReference type="GO" id="GO:0043565">
    <property type="term" value="F:sequence-specific DNA binding"/>
    <property type="evidence" value="ECO:0007669"/>
    <property type="project" value="TreeGrafter"/>
</dbReference>
<comment type="subcellular location">
    <subcellularLocation>
        <location evidence="1">Nucleus</location>
    </subcellularLocation>
</comment>
<dbReference type="OrthoDB" id="3548654at2759"/>
<evidence type="ECO:0000256" key="5">
    <source>
        <dbReference type="ARBA" id="ARBA00023163"/>
    </source>
</evidence>
<gene>
    <name evidence="9" type="ORF">ATEG_09886</name>
</gene>
<dbReference type="PROSITE" id="PS50048">
    <property type="entry name" value="ZN2_CY6_FUNGAL_2"/>
    <property type="match status" value="1"/>
</dbReference>
<dbReference type="STRING" id="341663.Q0C8U8"/>
<evidence type="ECO:0000313" key="10">
    <source>
        <dbReference type="Proteomes" id="UP000007963"/>
    </source>
</evidence>
<dbReference type="VEuPathDB" id="FungiDB:ATEG_09886"/>
<dbReference type="PANTHER" id="PTHR47540">
    <property type="entry name" value="THIAMINE REPRESSIBLE GENES REGULATORY PROTEIN THI5"/>
    <property type="match status" value="1"/>
</dbReference>
<dbReference type="CDD" id="cd12148">
    <property type="entry name" value="fungal_TF_MHR"/>
    <property type="match status" value="1"/>
</dbReference>
<dbReference type="SMART" id="SM00066">
    <property type="entry name" value="GAL4"/>
    <property type="match status" value="1"/>
</dbReference>
<dbReference type="PANTHER" id="PTHR47540:SF6">
    <property type="entry name" value="ZN(II)2CYS6 TRANSCRIPTION FACTOR (EUROFUNG)"/>
    <property type="match status" value="1"/>
</dbReference>
<keyword evidence="3" id="KW-0805">Transcription regulation</keyword>
<dbReference type="GeneID" id="4354419"/>
<dbReference type="GO" id="GO:0045944">
    <property type="term" value="P:positive regulation of transcription by RNA polymerase II"/>
    <property type="evidence" value="ECO:0007669"/>
    <property type="project" value="TreeGrafter"/>
</dbReference>
<sequence>MDTTRSYRVKKRSSNACVRCRRQKIKCSGSQPCETCRKRDLTCVFDDRDQKILVTRGFLEDLQRKIALLERSNGEIDSPGYREQPLQRQEEGDGTDPIEDTEWDSTQEGPSELTNPLSTGPSTFMAAESGRIFYLGTSSNWSFSRKVLSLLHVHLYHSPLPTESLLFDESAYDLGWDGSRTAVSLEVPMTPSLDYSIYLINSVKFHAGQLYHLFDEGSFMEALYAFHNQSDHQAAVSQLWYIQYLLLIAFGKAFVVQRNHGNTPAGYEFFLKALQLLPDITRLSREPIIATEVLCCIALYLQSLDFRSSAYGYAVRIALAQGMHTNMPVDSLGPEVVQRCRKIWWTVFILDRQMTSLMGLPQSLQDSQIHDELPLFPSSPQKLIALNLQKKMCHIIAERSMVLMGG</sequence>
<feature type="compositionally biased region" description="Polar residues" evidence="7">
    <location>
        <begin position="106"/>
        <end position="120"/>
    </location>
</feature>
<dbReference type="RefSeq" id="XP_001218508.1">
    <property type="nucleotide sequence ID" value="XM_001218507.1"/>
</dbReference>
<evidence type="ECO:0000313" key="9">
    <source>
        <dbReference type="EMBL" id="EAU30077.1"/>
    </source>
</evidence>
<dbReference type="Pfam" id="PF04082">
    <property type="entry name" value="Fungal_trans"/>
    <property type="match status" value="1"/>
</dbReference>
<feature type="region of interest" description="Disordered" evidence="7">
    <location>
        <begin position="76"/>
        <end position="120"/>
    </location>
</feature>
<organism evidence="9 10">
    <name type="scientific">Aspergillus terreus (strain NIH 2624 / FGSC A1156)</name>
    <dbReference type="NCBI Taxonomy" id="341663"/>
    <lineage>
        <taxon>Eukaryota</taxon>
        <taxon>Fungi</taxon>
        <taxon>Dikarya</taxon>
        <taxon>Ascomycota</taxon>
        <taxon>Pezizomycotina</taxon>
        <taxon>Eurotiomycetes</taxon>
        <taxon>Eurotiomycetidae</taxon>
        <taxon>Eurotiales</taxon>
        <taxon>Aspergillaceae</taxon>
        <taxon>Aspergillus</taxon>
        <taxon>Aspergillus subgen. Circumdati</taxon>
    </lineage>
</organism>
<keyword evidence="6" id="KW-0539">Nucleus</keyword>
<dbReference type="AlphaFoldDB" id="Q0C8U8"/>
<dbReference type="PROSITE" id="PS00463">
    <property type="entry name" value="ZN2_CY6_FUNGAL_1"/>
    <property type="match status" value="1"/>
</dbReference>
<dbReference type="eggNOG" id="ENOG502QTA0">
    <property type="taxonomic scope" value="Eukaryota"/>
</dbReference>
<dbReference type="InterPro" id="IPR007219">
    <property type="entry name" value="XnlR_reg_dom"/>
</dbReference>
<evidence type="ECO:0000259" key="8">
    <source>
        <dbReference type="PROSITE" id="PS50048"/>
    </source>
</evidence>
<proteinExistence type="predicted"/>
<feature type="compositionally biased region" description="Acidic residues" evidence="7">
    <location>
        <begin position="92"/>
        <end position="105"/>
    </location>
</feature>
<dbReference type="GO" id="GO:0006351">
    <property type="term" value="P:DNA-templated transcription"/>
    <property type="evidence" value="ECO:0007669"/>
    <property type="project" value="InterPro"/>
</dbReference>
<feature type="domain" description="Zn(2)-C6 fungal-type" evidence="8">
    <location>
        <begin position="16"/>
        <end position="45"/>
    </location>
</feature>
<dbReference type="Proteomes" id="UP000007963">
    <property type="component" value="Unassembled WGS sequence"/>
</dbReference>
<dbReference type="SMART" id="SM00906">
    <property type="entry name" value="Fungal_trans"/>
    <property type="match status" value="1"/>
</dbReference>
<dbReference type="GO" id="GO:0008270">
    <property type="term" value="F:zinc ion binding"/>
    <property type="evidence" value="ECO:0007669"/>
    <property type="project" value="InterPro"/>
</dbReference>
<dbReference type="GO" id="GO:0005634">
    <property type="term" value="C:nucleus"/>
    <property type="evidence" value="ECO:0007669"/>
    <property type="project" value="UniProtKB-SubCell"/>
</dbReference>
<evidence type="ECO:0000256" key="2">
    <source>
        <dbReference type="ARBA" id="ARBA00022723"/>
    </source>
</evidence>
<name>Q0C8U8_ASPTN</name>